<sequence>MVRANDETPDLAYMAMSRQLTPDFVHGVISLVRDMLTPTEWKSVKLRFAPMLKIMEYWERLCGSATKTTDAMAITEL</sequence>
<dbReference type="Proteomes" id="UP001331761">
    <property type="component" value="Unassembled WGS sequence"/>
</dbReference>
<dbReference type="AlphaFoldDB" id="A0AAN8F8U6"/>
<dbReference type="EMBL" id="WIXE01025783">
    <property type="protein sequence ID" value="KAK5964450.1"/>
    <property type="molecule type" value="Genomic_DNA"/>
</dbReference>
<reference evidence="1 2" key="1">
    <citation type="submission" date="2019-10" db="EMBL/GenBank/DDBJ databases">
        <title>Assembly and Annotation for the nematode Trichostrongylus colubriformis.</title>
        <authorList>
            <person name="Martin J."/>
        </authorList>
    </citation>
    <scope>NUCLEOTIDE SEQUENCE [LARGE SCALE GENOMIC DNA]</scope>
    <source>
        <strain evidence="1">G859</strain>
        <tissue evidence="1">Whole worm</tissue>
    </source>
</reference>
<gene>
    <name evidence="1" type="ORF">GCK32_017851</name>
</gene>
<accession>A0AAN8F8U6</accession>
<proteinExistence type="predicted"/>
<comment type="caution">
    <text evidence="1">The sequence shown here is derived from an EMBL/GenBank/DDBJ whole genome shotgun (WGS) entry which is preliminary data.</text>
</comment>
<evidence type="ECO:0000313" key="1">
    <source>
        <dbReference type="EMBL" id="KAK5964450.1"/>
    </source>
</evidence>
<protein>
    <submittedName>
        <fullName evidence="1">Uncharacterized protein</fullName>
    </submittedName>
</protein>
<evidence type="ECO:0000313" key="2">
    <source>
        <dbReference type="Proteomes" id="UP001331761"/>
    </source>
</evidence>
<organism evidence="1 2">
    <name type="scientific">Trichostrongylus colubriformis</name>
    <name type="common">Black scour worm</name>
    <dbReference type="NCBI Taxonomy" id="6319"/>
    <lineage>
        <taxon>Eukaryota</taxon>
        <taxon>Metazoa</taxon>
        <taxon>Ecdysozoa</taxon>
        <taxon>Nematoda</taxon>
        <taxon>Chromadorea</taxon>
        <taxon>Rhabditida</taxon>
        <taxon>Rhabditina</taxon>
        <taxon>Rhabditomorpha</taxon>
        <taxon>Strongyloidea</taxon>
        <taxon>Trichostrongylidae</taxon>
        <taxon>Trichostrongylus</taxon>
    </lineage>
</organism>
<name>A0AAN8F8U6_TRICO</name>
<keyword evidence="2" id="KW-1185">Reference proteome</keyword>